<name>F4WAH6_ACREC</name>
<proteinExistence type="predicted"/>
<sequence length="115" mass="13638">MQKRPSIASNRRKVILLHDNARPHVAIAVKQTLIDLEWEVLPHPAYSPDLAPSDYHLFRSMQHALEDTHFHNYSEIENWVAEWIDSKDRLFFRRGIQLLSEKWQKVIASEGKYFD</sequence>
<dbReference type="InParanoid" id="F4WAH6"/>
<dbReference type="GO" id="GO:0003676">
    <property type="term" value="F:nucleic acid binding"/>
    <property type="evidence" value="ECO:0007669"/>
    <property type="project" value="InterPro"/>
</dbReference>
<dbReference type="Gene3D" id="3.30.420.10">
    <property type="entry name" value="Ribonuclease H-like superfamily/Ribonuclease H"/>
    <property type="match status" value="1"/>
</dbReference>
<dbReference type="InterPro" id="IPR036397">
    <property type="entry name" value="RNaseH_sf"/>
</dbReference>
<dbReference type="PANTHER" id="PTHR46060">
    <property type="entry name" value="MARINER MOS1 TRANSPOSASE-LIKE PROTEIN"/>
    <property type="match status" value="1"/>
</dbReference>
<dbReference type="Proteomes" id="UP000007755">
    <property type="component" value="Unassembled WGS sequence"/>
</dbReference>
<accession>F4WAH6</accession>
<dbReference type="EMBL" id="GL888049">
    <property type="protein sequence ID" value="EGI68797.1"/>
    <property type="molecule type" value="Genomic_DNA"/>
</dbReference>
<dbReference type="eggNOG" id="KOG3575">
    <property type="taxonomic scope" value="Eukaryota"/>
</dbReference>
<dbReference type="OrthoDB" id="10032414at2759"/>
<evidence type="ECO:0000313" key="2">
    <source>
        <dbReference type="Proteomes" id="UP000007755"/>
    </source>
</evidence>
<protein>
    <submittedName>
        <fullName evidence="1">Mariner Mos1 transposase</fullName>
    </submittedName>
</protein>
<dbReference type="InterPro" id="IPR052709">
    <property type="entry name" value="Transposase-MT_Hybrid"/>
</dbReference>
<organism evidence="2">
    <name type="scientific">Acromyrmex echinatior</name>
    <name type="common">Panamanian leafcutter ant</name>
    <name type="synonym">Acromyrmex octospinosus echinatior</name>
    <dbReference type="NCBI Taxonomy" id="103372"/>
    <lineage>
        <taxon>Eukaryota</taxon>
        <taxon>Metazoa</taxon>
        <taxon>Ecdysozoa</taxon>
        <taxon>Arthropoda</taxon>
        <taxon>Hexapoda</taxon>
        <taxon>Insecta</taxon>
        <taxon>Pterygota</taxon>
        <taxon>Neoptera</taxon>
        <taxon>Endopterygota</taxon>
        <taxon>Hymenoptera</taxon>
        <taxon>Apocrita</taxon>
        <taxon>Aculeata</taxon>
        <taxon>Formicoidea</taxon>
        <taxon>Formicidae</taxon>
        <taxon>Myrmicinae</taxon>
        <taxon>Acromyrmex</taxon>
    </lineage>
</organism>
<reference evidence="1" key="1">
    <citation type="submission" date="2011-02" db="EMBL/GenBank/DDBJ databases">
        <title>The genome of the leaf-cutting ant Acromyrmex echinatior suggests key adaptations to social evolution and fungus farming.</title>
        <authorList>
            <person name="Nygaard S."/>
            <person name="Zhang G."/>
        </authorList>
    </citation>
    <scope>NUCLEOTIDE SEQUENCE</scope>
</reference>
<dbReference type="AlphaFoldDB" id="F4WAH6"/>
<gene>
    <name evidence="1" type="ORF">G5I_02513</name>
</gene>
<evidence type="ECO:0000313" key="1">
    <source>
        <dbReference type="EMBL" id="EGI68797.1"/>
    </source>
</evidence>
<keyword evidence="2" id="KW-1185">Reference proteome</keyword>
<dbReference type="PANTHER" id="PTHR46060:SF1">
    <property type="entry name" value="MARINER MOS1 TRANSPOSASE-LIKE PROTEIN"/>
    <property type="match status" value="1"/>
</dbReference>